<accession>A0AAT9F2E1</accession>
<protein>
    <submittedName>
        <fullName evidence="1">Uncharacterized protein</fullName>
    </submittedName>
</protein>
<proteinExistence type="predicted"/>
<name>A0AAT9F2E1_SERMA</name>
<organism evidence="1">
    <name type="scientific">Serratia marcescens SM39</name>
    <dbReference type="NCBI Taxonomy" id="1334564"/>
    <lineage>
        <taxon>Bacteria</taxon>
        <taxon>Pseudomonadati</taxon>
        <taxon>Pseudomonadota</taxon>
        <taxon>Gammaproteobacteria</taxon>
        <taxon>Enterobacterales</taxon>
        <taxon>Yersiniaceae</taxon>
        <taxon>Serratia</taxon>
    </lineage>
</organism>
<dbReference type="KEGG" id="smar:SM39_0519"/>
<dbReference type="EMBL" id="AP013063">
    <property type="protein sequence ID" value="BAO32581.1"/>
    <property type="molecule type" value="Genomic_DNA"/>
</dbReference>
<dbReference type="AlphaFoldDB" id="A0AAT9F2E1"/>
<gene>
    <name evidence="1" type="ORF">SM39_0519</name>
</gene>
<sequence length="134" mass="15136">MSATTTKSGSDMNNYEMLQFLIEDGGWYTAAGHFDLLKSKFPEITENHIKSLRSAIQRSPLVVSKSKFAEGKKAFKVISIDPSYITYARARPPTTPGKITDSYIRSEPPEVVRMILLVQQFNQLINPIAHQRAY</sequence>
<reference evidence="1" key="1">
    <citation type="journal article" date="2014" name="Genome Biol. Evol.">
        <title>Genome evolution and plasticity of Serratia marcescens, an important multidrug-resistant nosocomial pathogen.</title>
        <authorList>
            <person name="Iguchi A."/>
            <person name="Nagaya Y."/>
            <person name="Pradel E."/>
            <person name="Ooka T."/>
            <person name="Ogura Y."/>
            <person name="Katsura K."/>
            <person name="Kurokawa K."/>
            <person name="Oshima K."/>
            <person name="Hattori M."/>
            <person name="Parkhill J."/>
            <person name="Sebaihia M."/>
            <person name="Coulthurst S.J."/>
            <person name="Gotoh N."/>
            <person name="Thomson N.R."/>
            <person name="Ewbank J.J."/>
            <person name="Hayashi T."/>
        </authorList>
    </citation>
    <scope>NUCLEOTIDE SEQUENCE</scope>
    <source>
        <strain evidence="1">SM39</strain>
    </source>
</reference>
<evidence type="ECO:0000313" key="1">
    <source>
        <dbReference type="EMBL" id="BAO32581.1"/>
    </source>
</evidence>